<dbReference type="InterPro" id="IPR015046">
    <property type="entry name" value="LciA_Immunity-like"/>
</dbReference>
<organism evidence="2 3">
    <name type="scientific">Streptococcus danieliae</name>
    <dbReference type="NCBI Taxonomy" id="747656"/>
    <lineage>
        <taxon>Bacteria</taxon>
        <taxon>Bacillati</taxon>
        <taxon>Bacillota</taxon>
        <taxon>Bacilli</taxon>
        <taxon>Lactobacillales</taxon>
        <taxon>Streptococcaceae</taxon>
        <taxon>Streptococcus</taxon>
    </lineage>
</organism>
<dbReference type="Proteomes" id="UP000589521">
    <property type="component" value="Unassembled WGS sequence"/>
</dbReference>
<comment type="caution">
    <text evidence="2">The sequence shown here is derived from an EMBL/GenBank/DDBJ whole genome shotgun (WGS) entry which is preliminary data.</text>
</comment>
<evidence type="ECO:0000313" key="3">
    <source>
        <dbReference type="Proteomes" id="UP000589521"/>
    </source>
</evidence>
<sequence length="98" mass="11156">MNKEELLKKVDELLESEEVRENRELTQLFSKGRNSLEKAGFDSLGDLSQALSFYLMSHYYAAPANVIEFASWIAKSLHEKRGKASFLQMLAMTIIGLK</sequence>
<dbReference type="InterPro" id="IPR023130">
    <property type="entry name" value="Ta0600-like_sf"/>
</dbReference>
<protein>
    <submittedName>
        <fullName evidence="2">Bacteriocin immunity protein</fullName>
    </submittedName>
</protein>
<dbReference type="AlphaFoldDB" id="A0A7Z0M7U2"/>
<dbReference type="Gene3D" id="1.20.1440.50">
    <property type="entry name" value="Ta0600-like"/>
    <property type="match status" value="1"/>
</dbReference>
<proteinExistence type="predicted"/>
<dbReference type="EMBL" id="JACBXX010000262">
    <property type="protein sequence ID" value="NYS97495.1"/>
    <property type="molecule type" value="Genomic_DNA"/>
</dbReference>
<evidence type="ECO:0000313" key="2">
    <source>
        <dbReference type="EMBL" id="NYS97495.1"/>
    </source>
</evidence>
<dbReference type="RefSeq" id="WP_179926012.1">
    <property type="nucleotide sequence ID" value="NZ_JACBXX010000262.1"/>
</dbReference>
<reference evidence="2 3" key="1">
    <citation type="submission" date="2020-07" db="EMBL/GenBank/DDBJ databases">
        <title>MOT database genomes.</title>
        <authorList>
            <person name="Joseph S."/>
            <person name="Aduse-Opoku J."/>
            <person name="Hashim A."/>
            <person name="Wade W."/>
            <person name="Curtis M."/>
        </authorList>
    </citation>
    <scope>NUCLEOTIDE SEQUENCE [LARGE SCALE GENOMIC DNA]</scope>
    <source>
        <strain evidence="2 3">STR</strain>
    </source>
</reference>
<dbReference type="Pfam" id="PF08951">
    <property type="entry name" value="EntA_Immun"/>
    <property type="match status" value="1"/>
</dbReference>
<name>A0A7Z0M7U2_9STRE</name>
<keyword evidence="1" id="KW-0079">Bacteriocin immunity</keyword>
<dbReference type="SUPFAM" id="SSF109797">
    <property type="entry name" value="Bacteriocin immunity protein-like"/>
    <property type="match status" value="1"/>
</dbReference>
<dbReference type="GO" id="GO:0030153">
    <property type="term" value="P:bacteriocin immunity"/>
    <property type="evidence" value="ECO:0007669"/>
    <property type="project" value="UniProtKB-KW"/>
</dbReference>
<gene>
    <name evidence="2" type="ORF">HZY94_10220</name>
</gene>
<evidence type="ECO:0000256" key="1">
    <source>
        <dbReference type="ARBA" id="ARBA00023025"/>
    </source>
</evidence>
<accession>A0A7Z0M7U2</accession>